<dbReference type="AlphaFoldDB" id="A0A1Z4C3M9"/>
<dbReference type="PANTHER" id="PTHR42709">
    <property type="entry name" value="ALKALINE PHOSPHATASE LIKE PROTEIN"/>
    <property type="match status" value="1"/>
</dbReference>
<evidence type="ECO:0000256" key="5">
    <source>
        <dbReference type="ARBA" id="ARBA00023136"/>
    </source>
</evidence>
<evidence type="ECO:0000256" key="4">
    <source>
        <dbReference type="ARBA" id="ARBA00022989"/>
    </source>
</evidence>
<dbReference type="GO" id="GO:0005886">
    <property type="term" value="C:plasma membrane"/>
    <property type="evidence" value="ECO:0007669"/>
    <property type="project" value="UniProtKB-SubCell"/>
</dbReference>
<proteinExistence type="predicted"/>
<dbReference type="Pfam" id="PF09335">
    <property type="entry name" value="VTT_dom"/>
    <property type="match status" value="1"/>
</dbReference>
<dbReference type="Proteomes" id="UP000197019">
    <property type="component" value="Chromosome"/>
</dbReference>
<protein>
    <submittedName>
        <fullName evidence="8">DedA family protein</fullName>
    </submittedName>
</protein>
<keyword evidence="9" id="KW-1185">Reference proteome</keyword>
<keyword evidence="5 6" id="KW-0472">Membrane</keyword>
<keyword evidence="4 6" id="KW-1133">Transmembrane helix</keyword>
<reference evidence="8 9" key="1">
    <citation type="submission" date="2017-06" db="EMBL/GenBank/DDBJ databases">
        <title>Genome Sequencing of the methanotroph Methylovulum psychrotolerants str. HV10-M2 isolated from a high-altitude environment.</title>
        <authorList>
            <person name="Mateos-Rivera A."/>
        </authorList>
    </citation>
    <scope>NUCLEOTIDE SEQUENCE [LARGE SCALE GENOMIC DNA]</scope>
    <source>
        <strain evidence="8 9">HV10_M2</strain>
    </source>
</reference>
<accession>A0A1Z4C3M9</accession>
<dbReference type="InterPro" id="IPR051311">
    <property type="entry name" value="DedA_domain"/>
</dbReference>
<evidence type="ECO:0000313" key="8">
    <source>
        <dbReference type="EMBL" id="ASF48151.1"/>
    </source>
</evidence>
<evidence type="ECO:0000256" key="1">
    <source>
        <dbReference type="ARBA" id="ARBA00004651"/>
    </source>
</evidence>
<feature type="transmembrane region" description="Helical" evidence="6">
    <location>
        <begin position="55"/>
        <end position="75"/>
    </location>
</feature>
<keyword evidence="3 6" id="KW-0812">Transmembrane</keyword>
<evidence type="ECO:0000256" key="6">
    <source>
        <dbReference type="SAM" id="Phobius"/>
    </source>
</evidence>
<sequence length="200" mass="22381">MLHEVINWLVTTIGSMGYTGIFLLMAMESSVIPIPSEIIMPPAGYLVHEGKMNMALVIVSGTLGSLFGAYVNYFAAHWLGRPLLVKYGHYVLIREETLVRVERYFAEHGEISTFIGRLLPVIRHLISIPAGLAGMNHLKFSLYTLLGAFLWVTILTFVGYFLGENQALIAQYSHQIVLGLLVFSAILVAVYWQVKVRPKQ</sequence>
<evidence type="ECO:0000259" key="7">
    <source>
        <dbReference type="Pfam" id="PF09335"/>
    </source>
</evidence>
<evidence type="ECO:0000313" key="9">
    <source>
        <dbReference type="Proteomes" id="UP000197019"/>
    </source>
</evidence>
<feature type="transmembrane region" description="Helical" evidence="6">
    <location>
        <begin position="175"/>
        <end position="194"/>
    </location>
</feature>
<feature type="transmembrane region" description="Helical" evidence="6">
    <location>
        <begin position="6"/>
        <end position="26"/>
    </location>
</feature>
<dbReference type="KEGG" id="mpsy:CEK71_19945"/>
<organism evidence="8 9">
    <name type="scientific">Methylovulum psychrotolerans</name>
    <dbReference type="NCBI Taxonomy" id="1704499"/>
    <lineage>
        <taxon>Bacteria</taxon>
        <taxon>Pseudomonadati</taxon>
        <taxon>Pseudomonadota</taxon>
        <taxon>Gammaproteobacteria</taxon>
        <taxon>Methylococcales</taxon>
        <taxon>Methylococcaceae</taxon>
        <taxon>Methylovulum</taxon>
    </lineage>
</organism>
<name>A0A1Z4C3M9_9GAMM</name>
<evidence type="ECO:0000256" key="2">
    <source>
        <dbReference type="ARBA" id="ARBA00022475"/>
    </source>
</evidence>
<evidence type="ECO:0000256" key="3">
    <source>
        <dbReference type="ARBA" id="ARBA00022692"/>
    </source>
</evidence>
<dbReference type="InterPro" id="IPR032816">
    <property type="entry name" value="VTT_dom"/>
</dbReference>
<feature type="transmembrane region" description="Helical" evidence="6">
    <location>
        <begin position="140"/>
        <end position="163"/>
    </location>
</feature>
<dbReference type="OrthoDB" id="9780918at2"/>
<dbReference type="RefSeq" id="WP_088621021.1">
    <property type="nucleotide sequence ID" value="NZ_CP022129.1"/>
</dbReference>
<dbReference type="EMBL" id="CP022129">
    <property type="protein sequence ID" value="ASF48151.1"/>
    <property type="molecule type" value="Genomic_DNA"/>
</dbReference>
<gene>
    <name evidence="8" type="ORF">CEK71_19945</name>
</gene>
<comment type="subcellular location">
    <subcellularLocation>
        <location evidence="1">Cell membrane</location>
        <topology evidence="1">Multi-pass membrane protein</topology>
    </subcellularLocation>
</comment>
<keyword evidence="2" id="KW-1003">Cell membrane</keyword>
<feature type="domain" description="VTT" evidence="7">
    <location>
        <begin position="34"/>
        <end position="160"/>
    </location>
</feature>
<dbReference type="PANTHER" id="PTHR42709:SF6">
    <property type="entry name" value="UNDECAPRENYL PHOSPHATE TRANSPORTER A"/>
    <property type="match status" value="1"/>
</dbReference>